<dbReference type="Pfam" id="PF00501">
    <property type="entry name" value="AMP-binding"/>
    <property type="match status" value="1"/>
</dbReference>
<dbReference type="NCBIfam" id="TIGR03208">
    <property type="entry name" value="cyc_hxne_CoA_lg"/>
    <property type="match status" value="1"/>
</dbReference>
<evidence type="ECO:0000259" key="4">
    <source>
        <dbReference type="Pfam" id="PF13193"/>
    </source>
</evidence>
<dbReference type="Pfam" id="PF13193">
    <property type="entry name" value="AMP-binding_C"/>
    <property type="match status" value="1"/>
</dbReference>
<comment type="similarity">
    <text evidence="1">Belongs to the ATP-dependent AMP-binding enzyme family.</text>
</comment>
<accession>A0ABV6I969</accession>
<dbReference type="RefSeq" id="WP_377700057.1">
    <property type="nucleotide sequence ID" value="NZ_JBHLWE010000056.1"/>
</dbReference>
<keyword evidence="2 5" id="KW-0436">Ligase</keyword>
<evidence type="ECO:0000313" key="5">
    <source>
        <dbReference type="EMBL" id="MFC0342449.1"/>
    </source>
</evidence>
<dbReference type="InterPro" id="IPR017621">
    <property type="entry name" value="Cyclohxane-COOH-CoA_Ligase"/>
</dbReference>
<evidence type="ECO:0000256" key="2">
    <source>
        <dbReference type="ARBA" id="ARBA00022598"/>
    </source>
</evidence>
<dbReference type="InterPro" id="IPR020845">
    <property type="entry name" value="AMP-binding_CS"/>
</dbReference>
<evidence type="ECO:0000313" key="6">
    <source>
        <dbReference type="Proteomes" id="UP001589799"/>
    </source>
</evidence>
<sequence>MKFDAILIEPRREAMVRAGHWRNKTVNDYFEAALAEKRDQLALSSITVAEGTRRDFTWAELDRMANRVAVGLTRLGVERDDVVSCQLPNSWQFVVTYLGCARIGAVFNPVMPIFREHELSFMLRHGESKVFIVPKVFRGFDHEEMAEGMRPDLPELRQIVVNKAEGENSFDRLLANPDFDHDPDLQRIVTASRPGPNDVNQLIYTSGTTGEPKGVMHTSNTMYSNLIPYSERLGLTADDVIAMASPMAHQTGFMYGLLMPVFLKARSILFDMWDKRLKGQMVQDDGITFTMASTPFLMDLTNAVEEHKFDSSSLRIFLCAGAPIPGAVVERARQVMPTTKVVSAWGMTENGAVTVVDPNDDDERSINTDGFALPGMEIQIRDEQGNTCKPGEQGELYVRGCSNFGGYLKRPLLNATDDEGWFDTGDIARMDDRGYIRIAGRSKDIIIRGAENIPVFEVEGVLFKHPAIHQVAIVAYPDERLGERACAFVTLKPGASFDFDEMQRHLREYKLAIQYWPERLEIRETLPATASGKIQKFALRKMLREELEQA</sequence>
<evidence type="ECO:0000259" key="3">
    <source>
        <dbReference type="Pfam" id="PF00501"/>
    </source>
</evidence>
<evidence type="ECO:0000256" key="1">
    <source>
        <dbReference type="ARBA" id="ARBA00006432"/>
    </source>
</evidence>
<feature type="domain" description="AMP-dependent synthetase/ligase" evidence="3">
    <location>
        <begin position="30"/>
        <end position="408"/>
    </location>
</feature>
<name>A0ABV6I969_9RHOB</name>
<keyword evidence="6" id="KW-1185">Reference proteome</keyword>
<protein>
    <submittedName>
        <fullName evidence="5">Cyclohexanecarboxylate-CoA ligase</fullName>
    </submittedName>
</protein>
<dbReference type="Gene3D" id="2.30.38.10">
    <property type="entry name" value="Luciferase, Domain 3"/>
    <property type="match status" value="1"/>
</dbReference>
<dbReference type="Gene3D" id="3.30.300.30">
    <property type="match status" value="1"/>
</dbReference>
<dbReference type="SUPFAM" id="SSF56801">
    <property type="entry name" value="Acetyl-CoA synthetase-like"/>
    <property type="match status" value="1"/>
</dbReference>
<dbReference type="EMBL" id="JBHLWE010000056">
    <property type="protein sequence ID" value="MFC0342449.1"/>
    <property type="molecule type" value="Genomic_DNA"/>
</dbReference>
<dbReference type="Proteomes" id="UP001589799">
    <property type="component" value="Unassembled WGS sequence"/>
</dbReference>
<gene>
    <name evidence="5" type="primary">aliA</name>
    <name evidence="5" type="ORF">ACFFII_16985</name>
</gene>
<comment type="caution">
    <text evidence="5">The sequence shown here is derived from an EMBL/GenBank/DDBJ whole genome shotgun (WGS) entry which is preliminary data.</text>
</comment>
<dbReference type="InterPro" id="IPR000873">
    <property type="entry name" value="AMP-dep_synth/lig_dom"/>
</dbReference>
<dbReference type="PANTHER" id="PTHR43201">
    <property type="entry name" value="ACYL-COA SYNTHETASE"/>
    <property type="match status" value="1"/>
</dbReference>
<dbReference type="PROSITE" id="PS00455">
    <property type="entry name" value="AMP_BINDING"/>
    <property type="match status" value="1"/>
</dbReference>
<dbReference type="Gene3D" id="3.40.50.980">
    <property type="match status" value="2"/>
</dbReference>
<reference evidence="5 6" key="1">
    <citation type="submission" date="2024-09" db="EMBL/GenBank/DDBJ databases">
        <authorList>
            <person name="Sun Q."/>
            <person name="Mori K."/>
        </authorList>
    </citation>
    <scope>NUCLEOTIDE SEQUENCE [LARGE SCALE GENOMIC DNA]</scope>
    <source>
        <strain evidence="5 6">KCTC 22789</strain>
    </source>
</reference>
<proteinExistence type="inferred from homology"/>
<dbReference type="InterPro" id="IPR025110">
    <property type="entry name" value="AMP-bd_C"/>
</dbReference>
<dbReference type="PANTHER" id="PTHR43201:SF5">
    <property type="entry name" value="MEDIUM-CHAIN ACYL-COA LIGASE ACSF2, MITOCHONDRIAL"/>
    <property type="match status" value="1"/>
</dbReference>
<dbReference type="InterPro" id="IPR045851">
    <property type="entry name" value="AMP-bd_C_sf"/>
</dbReference>
<organism evidence="5 6">
    <name type="scientific">Paracoccus niistensis</name>
    <dbReference type="NCBI Taxonomy" id="632935"/>
    <lineage>
        <taxon>Bacteria</taxon>
        <taxon>Pseudomonadati</taxon>
        <taxon>Pseudomonadota</taxon>
        <taxon>Alphaproteobacteria</taxon>
        <taxon>Rhodobacterales</taxon>
        <taxon>Paracoccaceae</taxon>
        <taxon>Paracoccus</taxon>
    </lineage>
</organism>
<feature type="domain" description="AMP-binding enzyme C-terminal" evidence="4">
    <location>
        <begin position="457"/>
        <end position="533"/>
    </location>
</feature>
<dbReference type="GO" id="GO:0016874">
    <property type="term" value="F:ligase activity"/>
    <property type="evidence" value="ECO:0007669"/>
    <property type="project" value="UniProtKB-KW"/>
</dbReference>